<gene>
    <name evidence="1" type="ORF">AVEN_133938_1</name>
</gene>
<comment type="caution">
    <text evidence="1">The sequence shown here is derived from an EMBL/GenBank/DDBJ whole genome shotgun (WGS) entry which is preliminary data.</text>
</comment>
<sequence length="91" mass="10460">MAMVLVPMSPFAAGYHSSTPDSQVLGRVILYEFSFYYIPCVHHQYVVEKWFDSVRQLSLPWRYNNDDEDIADDGTHLLSEELAHGPVMVIL</sequence>
<keyword evidence="2" id="KW-1185">Reference proteome</keyword>
<dbReference type="AlphaFoldDB" id="A0A4Y2D3F2"/>
<dbReference type="Proteomes" id="UP000499080">
    <property type="component" value="Unassembled WGS sequence"/>
</dbReference>
<dbReference type="EMBL" id="BGPR01000296">
    <property type="protein sequence ID" value="GBM11211.1"/>
    <property type="molecule type" value="Genomic_DNA"/>
</dbReference>
<evidence type="ECO:0000313" key="1">
    <source>
        <dbReference type="EMBL" id="GBM11211.1"/>
    </source>
</evidence>
<name>A0A4Y2D3F2_ARAVE</name>
<proteinExistence type="predicted"/>
<reference evidence="1 2" key="1">
    <citation type="journal article" date="2019" name="Sci. Rep.">
        <title>Orb-weaving spider Araneus ventricosus genome elucidates the spidroin gene catalogue.</title>
        <authorList>
            <person name="Kono N."/>
            <person name="Nakamura H."/>
            <person name="Ohtoshi R."/>
            <person name="Moran D.A.P."/>
            <person name="Shinohara A."/>
            <person name="Yoshida Y."/>
            <person name="Fujiwara M."/>
            <person name="Mori M."/>
            <person name="Tomita M."/>
            <person name="Arakawa K."/>
        </authorList>
    </citation>
    <scope>NUCLEOTIDE SEQUENCE [LARGE SCALE GENOMIC DNA]</scope>
</reference>
<accession>A0A4Y2D3F2</accession>
<protein>
    <submittedName>
        <fullName evidence="1">Uncharacterized protein</fullName>
    </submittedName>
</protein>
<evidence type="ECO:0000313" key="2">
    <source>
        <dbReference type="Proteomes" id="UP000499080"/>
    </source>
</evidence>
<organism evidence="1 2">
    <name type="scientific">Araneus ventricosus</name>
    <name type="common">Orbweaver spider</name>
    <name type="synonym">Epeira ventricosa</name>
    <dbReference type="NCBI Taxonomy" id="182803"/>
    <lineage>
        <taxon>Eukaryota</taxon>
        <taxon>Metazoa</taxon>
        <taxon>Ecdysozoa</taxon>
        <taxon>Arthropoda</taxon>
        <taxon>Chelicerata</taxon>
        <taxon>Arachnida</taxon>
        <taxon>Araneae</taxon>
        <taxon>Araneomorphae</taxon>
        <taxon>Entelegynae</taxon>
        <taxon>Araneoidea</taxon>
        <taxon>Araneidae</taxon>
        <taxon>Araneus</taxon>
    </lineage>
</organism>